<dbReference type="RefSeq" id="WP_190301694.1">
    <property type="nucleotide sequence ID" value="NZ_JACOIJ010000007.1"/>
</dbReference>
<dbReference type="SUPFAM" id="SSF52317">
    <property type="entry name" value="Class I glutamine amidotransferase-like"/>
    <property type="match status" value="1"/>
</dbReference>
<feature type="transmembrane region" description="Helical" evidence="1">
    <location>
        <begin position="217"/>
        <end position="236"/>
    </location>
</feature>
<dbReference type="InterPro" id="IPR029062">
    <property type="entry name" value="Class_I_gatase-like"/>
</dbReference>
<organism evidence="4 5">
    <name type="scientific">Sphingobacterium litopenaei</name>
    <dbReference type="NCBI Taxonomy" id="2763500"/>
    <lineage>
        <taxon>Bacteria</taxon>
        <taxon>Pseudomonadati</taxon>
        <taxon>Bacteroidota</taxon>
        <taxon>Sphingobacteriia</taxon>
        <taxon>Sphingobacteriales</taxon>
        <taxon>Sphingobacteriaceae</taxon>
        <taxon>Sphingobacterium</taxon>
    </lineage>
</organism>
<comment type="caution">
    <text evidence="4">The sequence shown here is derived from an EMBL/GenBank/DDBJ whole genome shotgun (WGS) entry which is preliminary data.</text>
</comment>
<reference evidence="4 5" key="1">
    <citation type="submission" date="2020-08" db="EMBL/GenBank/DDBJ databases">
        <title>Sphingobacterium sp. DN04309 isolated from aquaculture water.</title>
        <authorList>
            <person name="Zhang M."/>
        </authorList>
    </citation>
    <scope>NUCLEOTIDE SEQUENCE [LARGE SCALE GENOMIC DNA]</scope>
    <source>
        <strain evidence="4 5">DN04309</strain>
    </source>
</reference>
<feature type="transmembrane region" description="Helical" evidence="1">
    <location>
        <begin position="55"/>
        <end position="74"/>
    </location>
</feature>
<feature type="transmembrane region" description="Helical" evidence="1">
    <location>
        <begin position="12"/>
        <end position="35"/>
    </location>
</feature>
<dbReference type="Pfam" id="PF23357">
    <property type="entry name" value="DUF7088"/>
    <property type="match status" value="1"/>
</dbReference>
<accession>A0ABR7YCI2</accession>
<evidence type="ECO:0000313" key="4">
    <source>
        <dbReference type="EMBL" id="MBD1428991.1"/>
    </source>
</evidence>
<dbReference type="InterPro" id="IPR019863">
    <property type="entry name" value="Motility-assoc_ABC-rel_GldG"/>
</dbReference>
<protein>
    <submittedName>
        <fullName evidence="4">Gliding motility-associated ABC transporter substrate-binding protein GldG</fullName>
    </submittedName>
</protein>
<dbReference type="InterPro" id="IPR019196">
    <property type="entry name" value="ABC_transp_unknown"/>
</dbReference>
<keyword evidence="1" id="KW-0472">Membrane</keyword>
<evidence type="ECO:0000259" key="3">
    <source>
        <dbReference type="Pfam" id="PF23357"/>
    </source>
</evidence>
<name>A0ABR7YCI2_9SPHI</name>
<dbReference type="Pfam" id="PF12679">
    <property type="entry name" value="ABC2_membrane_2"/>
    <property type="match status" value="1"/>
</dbReference>
<keyword evidence="1" id="KW-0812">Transmembrane</keyword>
<dbReference type="EMBL" id="JACOIJ010000007">
    <property type="protein sequence ID" value="MBD1428991.1"/>
    <property type="molecule type" value="Genomic_DNA"/>
</dbReference>
<feature type="transmembrane region" description="Helical" evidence="1">
    <location>
        <begin position="248"/>
        <end position="268"/>
    </location>
</feature>
<keyword evidence="5" id="KW-1185">Reference proteome</keyword>
<feature type="transmembrane region" description="Helical" evidence="1">
    <location>
        <begin position="163"/>
        <end position="181"/>
    </location>
</feature>
<sequence length="802" mass="90400">MLSIYKKEVISYFNSFIGYLAIGLFLIVAGLLVWVFPETSILDNGYANLDSFFQLAPYLLLLLIPAVTMQSIAGEKANGTFDLLLSRPISFHQIVLGKYLGSLTVSLFALVPTLIYPNGLYLLASPIGNIDIGGITGSYVGLFLLTAAFTALSIFGSALSNNPIISLLLSVILCFFSYYGFDAISKFSVGNENWIAAFGIQYHYEALSRGVMLASDLIYFISFIVLFLILSVGHLGRKFRKRKKTFSVYAFTLLVIFLLNQSFVSNLFGRIDFTEDKRYTLSSTSKDILQKADNDIYITIFLDGKLPSGFKRLRQSAIDMARDMNRLSNGAIKVNIINPQEGSEEEKRQIYEALISRGLQPTNLSVKNSSGYSQNLIFPYAIVNKGEQEVNVNLLQNKIGLNPEQILNNSIQNLEYGFISAIKKLSNPIKPFIGFTEGHNEPSDLELYDAMQTFAQTHRVGRVNLDSIQLEDLQKFSTIIIAKPKTKFSESDKYKLDYYVRNGGSLVWAIDQVDAELDHLRQPGKQVLIGRELNLDDQLFLYGARLNYDVLADMNCAQIPMSVGNINGQAQIELTPWFFFPILMPNRPHPIIKNLDGIRTEFIGTIDTIANPKIKKEIILESSPFAKIYQTGSIISLQMVEEQPDPTSFRSEQKPVAVLLSGHFPYIFENRPAPSGIKDPVNLTNISKPAKMFVIADGDWLINQVNTKDESPYPLGWDRYTEKQFANKTLLQNVVDYLTNDEQLITLRNREVKLRLLDQTQVKQDKLKWQLINVASPIIVLILIGFIQQTIRKRKYTKKVAI</sequence>
<feature type="transmembrane region" description="Helical" evidence="1">
    <location>
        <begin position="95"/>
        <end position="116"/>
    </location>
</feature>
<evidence type="ECO:0000259" key="2">
    <source>
        <dbReference type="Pfam" id="PF09822"/>
    </source>
</evidence>
<feature type="transmembrane region" description="Helical" evidence="1">
    <location>
        <begin position="136"/>
        <end position="156"/>
    </location>
</feature>
<keyword evidence="1" id="KW-1133">Transmembrane helix</keyword>
<dbReference type="NCBIfam" id="TIGR03521">
    <property type="entry name" value="GldG"/>
    <property type="match status" value="1"/>
</dbReference>
<feature type="transmembrane region" description="Helical" evidence="1">
    <location>
        <begin position="769"/>
        <end position="787"/>
    </location>
</feature>
<dbReference type="PANTHER" id="PTHR43471">
    <property type="entry name" value="ABC TRANSPORTER PERMEASE"/>
    <property type="match status" value="1"/>
</dbReference>
<dbReference type="InterPro" id="IPR055396">
    <property type="entry name" value="DUF7088"/>
</dbReference>
<feature type="domain" description="DUF7088" evidence="3">
    <location>
        <begin position="275"/>
        <end position="383"/>
    </location>
</feature>
<evidence type="ECO:0000313" key="5">
    <source>
        <dbReference type="Proteomes" id="UP000651271"/>
    </source>
</evidence>
<dbReference type="Pfam" id="PF09822">
    <property type="entry name" value="ABC_transp_aux"/>
    <property type="match status" value="1"/>
</dbReference>
<feature type="domain" description="ABC-type uncharacterised transport system" evidence="2">
    <location>
        <begin position="430"/>
        <end position="733"/>
    </location>
</feature>
<gene>
    <name evidence="4" type="primary">gldG</name>
    <name evidence="4" type="ORF">H8B04_05345</name>
</gene>
<dbReference type="Proteomes" id="UP000651271">
    <property type="component" value="Unassembled WGS sequence"/>
</dbReference>
<proteinExistence type="predicted"/>
<evidence type="ECO:0000256" key="1">
    <source>
        <dbReference type="SAM" id="Phobius"/>
    </source>
</evidence>